<keyword evidence="2" id="KW-1185">Reference proteome</keyword>
<dbReference type="STRING" id="93625.A0A409VPA9"/>
<protein>
    <recommendedName>
        <fullName evidence="3">F-box domain-containing protein</fullName>
    </recommendedName>
</protein>
<accession>A0A409VPA9</accession>
<evidence type="ECO:0008006" key="3">
    <source>
        <dbReference type="Google" id="ProtNLM"/>
    </source>
</evidence>
<proteinExistence type="predicted"/>
<dbReference type="InParanoid" id="A0A409VPA9"/>
<reference evidence="1 2" key="1">
    <citation type="journal article" date="2018" name="Evol. Lett.">
        <title>Horizontal gene cluster transfer increased hallucinogenic mushroom diversity.</title>
        <authorList>
            <person name="Reynolds H.T."/>
            <person name="Vijayakumar V."/>
            <person name="Gluck-Thaler E."/>
            <person name="Korotkin H.B."/>
            <person name="Matheny P.B."/>
            <person name="Slot J.C."/>
        </authorList>
    </citation>
    <scope>NUCLEOTIDE SEQUENCE [LARGE SCALE GENOMIC DNA]</scope>
    <source>
        <strain evidence="1 2">2631</strain>
    </source>
</reference>
<dbReference type="AlphaFoldDB" id="A0A409VPA9"/>
<gene>
    <name evidence="1" type="ORF">CVT25_014246</name>
</gene>
<organism evidence="1 2">
    <name type="scientific">Psilocybe cyanescens</name>
    <dbReference type="NCBI Taxonomy" id="93625"/>
    <lineage>
        <taxon>Eukaryota</taxon>
        <taxon>Fungi</taxon>
        <taxon>Dikarya</taxon>
        <taxon>Basidiomycota</taxon>
        <taxon>Agaricomycotina</taxon>
        <taxon>Agaricomycetes</taxon>
        <taxon>Agaricomycetidae</taxon>
        <taxon>Agaricales</taxon>
        <taxon>Agaricineae</taxon>
        <taxon>Strophariaceae</taxon>
        <taxon>Psilocybe</taxon>
    </lineage>
</organism>
<sequence length="551" mass="63052">MTARVIEIINGGLKFSSAARSNVHGWSYPYKTVTFMHNCLSIPEITSTIFGYLLYEYDAREYKQILQRRHLLALLKTCRTFYHPALALLWSVLYSPAPLLLTMPEDLVELGTGTPPLTIRFKRHVVHSDWNRFDFHALFVKELAEGFEEHDRAFTGYFLLFTEVCNELRRRDSVLLPNLKTLKATSGNGFAYAPAFLKPPLQHLHLYVHSNHILSLIQFLIYLPRDAPFLKSLHMQQSRTPWHDDSIRLINDNIHTTLLRDLNLEEFVCSWLPLTDDTTQHLLSMPALRSMTIRKDAPTLVRILHSQPMHTPQITTLNIHCDVMNDGQNSLASVLALFLPSKLTTFRVTSKTTVYGTSELSELLRAVGTHCSPKLLTEIILNRSEIEHDPVGDKAIVDLQMIQPLLPFSNLRKVCLPNQPFSLTDAEVKTLAMSWPHIEDFCFDNEGPAILEPRTTLRGMLWFAIYCRELQSLTFNFTDTAGNKVVLSQEEIDRAAGHRLRFLTVGHSLIDDPRTVSSFLNRVFSKLSVLEYTYGNDINGERWSEVQAQLH</sequence>
<dbReference type="InterPro" id="IPR032675">
    <property type="entry name" value="LRR_dom_sf"/>
</dbReference>
<dbReference type="OrthoDB" id="3258386at2759"/>
<dbReference type="Proteomes" id="UP000283269">
    <property type="component" value="Unassembled WGS sequence"/>
</dbReference>
<comment type="caution">
    <text evidence="1">The sequence shown here is derived from an EMBL/GenBank/DDBJ whole genome shotgun (WGS) entry which is preliminary data.</text>
</comment>
<dbReference type="EMBL" id="NHYD01003964">
    <property type="protein sequence ID" value="PPQ68083.1"/>
    <property type="molecule type" value="Genomic_DNA"/>
</dbReference>
<name>A0A409VPA9_PSICY</name>
<dbReference type="Gene3D" id="3.80.10.10">
    <property type="entry name" value="Ribonuclease Inhibitor"/>
    <property type="match status" value="1"/>
</dbReference>
<evidence type="ECO:0000313" key="2">
    <source>
        <dbReference type="Proteomes" id="UP000283269"/>
    </source>
</evidence>
<evidence type="ECO:0000313" key="1">
    <source>
        <dbReference type="EMBL" id="PPQ68083.1"/>
    </source>
</evidence>